<evidence type="ECO:0000256" key="1">
    <source>
        <dbReference type="SAM" id="MobiDB-lite"/>
    </source>
</evidence>
<name>A0A0G4HH61_9ALVE</name>
<protein>
    <submittedName>
        <fullName evidence="2">Uncharacterized protein</fullName>
    </submittedName>
</protein>
<dbReference type="AlphaFoldDB" id="A0A0G4HH61"/>
<gene>
    <name evidence="2" type="ORF">Cvel_27551</name>
</gene>
<sequence>MDVKVGLGCAMEALLKSSIAKYHTDLTFYWTHIVGVFGLLKARELAKFVAMGGRLKSRQEMERRFPNLYLSVDEALQLLVGFDWPPSIYALSYGWHSKDHPDPTGITLKTVVEGMEREGRSDVFKEPRAFLKEGREEGETLFLDQRGGKREKREGEEDEETWMEKHFDRTIDNTLPKKTQNYPLYFQDFISLHQWPRTEEEDALFKKGLALLSCLYGHSHKSEKRDEETSESNKEGFVVRFTNGKEDRPLVANLYRQYVLDTQVRGRKQIEINGKYTVDTKEKGEMLGEYLAWVGDQSECEVEEVILLSLDLNDVSLPLVLAGLRGFSNMWRLSLNRNTFGPSSLSALKHLSQLKKGEILRRYEGAPYKKGTRLHTREQKRANTHPGTKADCVKEESAEGGKGLFGDIGGGALGLFRTLKGFEVPGLKNPNDDTDWFPDLASLSLLPGFADLGKKPKGDEGSALESAGLSSSVGLGKAKIGVDLTLDGDLKTAPLDLKLDLEGPGDLLDQLDNLQLKRPGKLLGPSKSEVDDKRAGESGENTKGSQSDEEASKSQSARAVLQAHTGDRITPIIDVNF</sequence>
<reference evidence="2" key="1">
    <citation type="submission" date="2014-11" db="EMBL/GenBank/DDBJ databases">
        <authorList>
            <person name="Otto D Thomas"/>
            <person name="Naeem Raeece"/>
        </authorList>
    </citation>
    <scope>NUCLEOTIDE SEQUENCE</scope>
</reference>
<dbReference type="EMBL" id="CDMZ01002694">
    <property type="protein sequence ID" value="CEM43478.1"/>
    <property type="molecule type" value="Genomic_DNA"/>
</dbReference>
<feature type="region of interest" description="Disordered" evidence="1">
    <location>
        <begin position="518"/>
        <end position="563"/>
    </location>
</feature>
<dbReference type="PhylomeDB" id="A0A0G4HH61"/>
<organism evidence="2">
    <name type="scientific">Chromera velia CCMP2878</name>
    <dbReference type="NCBI Taxonomy" id="1169474"/>
    <lineage>
        <taxon>Eukaryota</taxon>
        <taxon>Sar</taxon>
        <taxon>Alveolata</taxon>
        <taxon>Colpodellida</taxon>
        <taxon>Chromeraceae</taxon>
        <taxon>Chromera</taxon>
    </lineage>
</organism>
<dbReference type="VEuPathDB" id="CryptoDB:Cvel_27551"/>
<proteinExistence type="predicted"/>
<evidence type="ECO:0000313" key="2">
    <source>
        <dbReference type="EMBL" id="CEM43478.1"/>
    </source>
</evidence>
<accession>A0A0G4HH61</accession>
<feature type="compositionally biased region" description="Basic and acidic residues" evidence="1">
    <location>
        <begin position="528"/>
        <end position="537"/>
    </location>
</feature>